<evidence type="ECO:0000313" key="2">
    <source>
        <dbReference type="Proteomes" id="UP000242951"/>
    </source>
</evidence>
<reference evidence="1 2" key="1">
    <citation type="submission" date="2015-06" db="EMBL/GenBank/DDBJ databases">
        <title>Comparative genomics of Burkholderia leaf nodule symbionts.</title>
        <authorList>
            <person name="Carlier A."/>
            <person name="Eberl L."/>
            <person name="Pinto-Carbo M."/>
        </authorList>
    </citation>
    <scope>NUCLEOTIDE SEQUENCE [LARGE SCALE GENOMIC DNA]</scope>
    <source>
        <strain evidence="1 2">UZHbot3</strain>
    </source>
</reference>
<comment type="caution">
    <text evidence="1">The sequence shown here is derived from an EMBL/GenBank/DDBJ whole genome shotgun (WGS) entry which is preliminary data.</text>
</comment>
<proteinExistence type="predicted"/>
<dbReference type="Proteomes" id="UP000242951">
    <property type="component" value="Unassembled WGS sequence"/>
</dbReference>
<sequence>MVEQLMELATRHDLRDKEDPARYLDSVEPGWRNGFPLPLDEDNARNLVNDWLRDTSDNILLQRRCGVVPRGFAIKGYAGSGGKPACLVIRQSSQLEVQVVDRNIRYRSEVQGQDTVIWLEPQTRPLSTFLTLEVRGSGGSSLSPIIFKVAYPDDAARLIDVDGVVVTNNGFMLADLLGVRALPTSRLGGMRFCLQLELVSKERRARHAPLLYIGVRGKTVLLSFFQLSDRYDADARCGRSAGCFPARACGDGSPVAEFRRAPLQRRRTSAKRATHPRS</sequence>
<gene>
    <name evidence="1" type="ORF">BPMI_00563</name>
</gene>
<keyword evidence="2" id="KW-1185">Reference proteome</keyword>
<evidence type="ECO:0000313" key="1">
    <source>
        <dbReference type="EMBL" id="KMQ79131.1"/>
    </source>
</evidence>
<organism evidence="1 2">
    <name type="scientific">Candidatus Burkholderia pumila</name>
    <dbReference type="NCBI Taxonomy" id="1090375"/>
    <lineage>
        <taxon>Bacteria</taxon>
        <taxon>Pseudomonadati</taxon>
        <taxon>Pseudomonadota</taxon>
        <taxon>Betaproteobacteria</taxon>
        <taxon>Burkholderiales</taxon>
        <taxon>Burkholderiaceae</taxon>
        <taxon>Burkholderia</taxon>
    </lineage>
</organism>
<protein>
    <submittedName>
        <fullName evidence="1">Uncharacterized protein</fullName>
    </submittedName>
</protein>
<accession>A0ABR5HKB3</accession>
<dbReference type="EMBL" id="LELG01000269">
    <property type="protein sequence ID" value="KMQ79131.1"/>
    <property type="molecule type" value="Genomic_DNA"/>
</dbReference>
<name>A0ABR5HKB3_9BURK</name>